<evidence type="ECO:0008006" key="4">
    <source>
        <dbReference type="Google" id="ProtNLM"/>
    </source>
</evidence>
<organism evidence="2 3">
    <name type="scientific">Streptomyces violascens</name>
    <dbReference type="NCBI Taxonomy" id="67381"/>
    <lineage>
        <taxon>Bacteria</taxon>
        <taxon>Bacillati</taxon>
        <taxon>Actinomycetota</taxon>
        <taxon>Actinomycetes</taxon>
        <taxon>Kitasatosporales</taxon>
        <taxon>Streptomycetaceae</taxon>
        <taxon>Streptomyces</taxon>
    </lineage>
</organism>
<accession>A0ABQ3QTA6</accession>
<dbReference type="EMBL" id="BNDY01000017">
    <property type="protein sequence ID" value="GHI40524.1"/>
    <property type="molecule type" value="Genomic_DNA"/>
</dbReference>
<feature type="signal peptide" evidence="1">
    <location>
        <begin position="1"/>
        <end position="24"/>
    </location>
</feature>
<evidence type="ECO:0000313" key="3">
    <source>
        <dbReference type="Proteomes" id="UP001050808"/>
    </source>
</evidence>
<sequence length="65" mass="6404">MRRITTVLLGTAALLGVLTAPALATPAIATPGVGNTSATVQTLLATAQNTITGAQVTVRNMTGGL</sequence>
<evidence type="ECO:0000313" key="2">
    <source>
        <dbReference type="EMBL" id="GHI40524.1"/>
    </source>
</evidence>
<feature type="chain" id="PRO_5045200718" description="Secreted protein" evidence="1">
    <location>
        <begin position="25"/>
        <end position="65"/>
    </location>
</feature>
<protein>
    <recommendedName>
        <fullName evidence="4">Secreted protein</fullName>
    </recommendedName>
</protein>
<keyword evidence="3" id="KW-1185">Reference proteome</keyword>
<dbReference type="RefSeq" id="WP_226599276.1">
    <property type="nucleotide sequence ID" value="NZ_BNDY01000017.1"/>
</dbReference>
<evidence type="ECO:0000256" key="1">
    <source>
        <dbReference type="SAM" id="SignalP"/>
    </source>
</evidence>
<gene>
    <name evidence="2" type="ORF">Sviol_49320</name>
</gene>
<keyword evidence="1" id="KW-0732">Signal</keyword>
<dbReference type="Proteomes" id="UP001050808">
    <property type="component" value="Unassembled WGS sequence"/>
</dbReference>
<reference evidence="2" key="1">
    <citation type="submission" date="2024-05" db="EMBL/GenBank/DDBJ databases">
        <title>Whole genome shotgun sequence of Streptomyces violascens NBRC 12920.</title>
        <authorList>
            <person name="Komaki H."/>
            <person name="Tamura T."/>
        </authorList>
    </citation>
    <scope>NUCLEOTIDE SEQUENCE</scope>
    <source>
        <strain evidence="2">NBRC 12920</strain>
    </source>
</reference>
<comment type="caution">
    <text evidence="2">The sequence shown here is derived from an EMBL/GenBank/DDBJ whole genome shotgun (WGS) entry which is preliminary data.</text>
</comment>
<name>A0ABQ3QTA6_9ACTN</name>
<proteinExistence type="predicted"/>